<dbReference type="Proteomes" id="UP000245647">
    <property type="component" value="Unassembled WGS sequence"/>
</dbReference>
<proteinExistence type="predicted"/>
<dbReference type="RefSeq" id="WP_109418064.1">
    <property type="nucleotide sequence ID" value="NZ_QEAS01000025.1"/>
</dbReference>
<feature type="transmembrane region" description="Helical" evidence="1">
    <location>
        <begin position="12"/>
        <end position="33"/>
    </location>
</feature>
<dbReference type="PANTHER" id="PTHR34219">
    <property type="entry name" value="IRON-REGULATED INNER MEMBRANE PROTEIN-RELATED"/>
    <property type="match status" value="1"/>
</dbReference>
<keyword evidence="1" id="KW-0472">Membrane</keyword>
<keyword evidence="3" id="KW-1185">Reference proteome</keyword>
<reference evidence="2 3" key="1">
    <citation type="submission" date="2018-04" db="EMBL/GenBank/DDBJ databases">
        <title>Pedobacter chongqingensis sp. nov., isolated from a rottenly hemp rope.</title>
        <authorList>
            <person name="Cai Y."/>
        </authorList>
    </citation>
    <scope>NUCLEOTIDE SEQUENCE [LARGE SCALE GENOMIC DNA]</scope>
    <source>
        <strain evidence="2 3">FJ4-8</strain>
    </source>
</reference>
<sequence length="392" mass="44916">MVKKTFLLIHKWLGLVSGLVVFIVSITGCINVFSDELKEFFYRDRLFTEKAEGKPLPFSFVLKQARHALGPEYRISRCEIYPGAGRTWVFRASSTNANAFGHWNYYKYYFRVYVNPYSGKVVYVEDARNEFFQLVISMHMHLLLGAKAGGLITGVSTLCFFVLLLSGLVLWWPKFWKRKLVRRALLLKRGVGKKRLNYDIHNVGGFYILIPALLISLTGLVFAFDWADQSLQYIANGGRKEHKREIPVSSPNESYHFPAVDRAIQNLLAVHSSADVFSIRFREKNTAPLDVQVRIAEKRTHEFKWYYFDRNAGELLLKYGNEDLKGGEKLRSMNYDLHTGAFAGISTKVLAFLVSLVCASLPVTGFIIWYNKGAKKKKKASSPYLKKLLQNH</sequence>
<comment type="caution">
    <text evidence="2">The sequence shown here is derived from an EMBL/GenBank/DDBJ whole genome shotgun (WGS) entry which is preliminary data.</text>
</comment>
<name>A0A2U2PAP9_9SPHI</name>
<accession>A0A2U2PAP9</accession>
<dbReference type="EMBL" id="QEAS01000025">
    <property type="protein sequence ID" value="PWG78462.1"/>
    <property type="molecule type" value="Genomic_DNA"/>
</dbReference>
<dbReference type="AlphaFoldDB" id="A0A2U2PAP9"/>
<evidence type="ECO:0000313" key="3">
    <source>
        <dbReference type="Proteomes" id="UP000245647"/>
    </source>
</evidence>
<protein>
    <submittedName>
        <fullName evidence="2">PepSY domain-containing protein</fullName>
    </submittedName>
</protein>
<feature type="transmembrane region" description="Helical" evidence="1">
    <location>
        <begin position="148"/>
        <end position="172"/>
    </location>
</feature>
<gene>
    <name evidence="2" type="ORF">DDR33_22515</name>
</gene>
<organism evidence="2 3">
    <name type="scientific">Pararcticibacter amylolyticus</name>
    <dbReference type="NCBI Taxonomy" id="2173175"/>
    <lineage>
        <taxon>Bacteria</taxon>
        <taxon>Pseudomonadati</taxon>
        <taxon>Bacteroidota</taxon>
        <taxon>Sphingobacteriia</taxon>
        <taxon>Sphingobacteriales</taxon>
        <taxon>Sphingobacteriaceae</taxon>
        <taxon>Pararcticibacter</taxon>
    </lineage>
</organism>
<dbReference type="PANTHER" id="PTHR34219:SF3">
    <property type="entry name" value="BLL7967 PROTEIN"/>
    <property type="match status" value="1"/>
</dbReference>
<dbReference type="InterPro" id="IPR005625">
    <property type="entry name" value="PepSY-ass_TM"/>
</dbReference>
<feature type="transmembrane region" description="Helical" evidence="1">
    <location>
        <begin position="203"/>
        <end position="224"/>
    </location>
</feature>
<evidence type="ECO:0000313" key="2">
    <source>
        <dbReference type="EMBL" id="PWG78462.1"/>
    </source>
</evidence>
<keyword evidence="1" id="KW-1133">Transmembrane helix</keyword>
<dbReference type="OrthoDB" id="111691at2"/>
<evidence type="ECO:0000256" key="1">
    <source>
        <dbReference type="SAM" id="Phobius"/>
    </source>
</evidence>
<dbReference type="PROSITE" id="PS51257">
    <property type="entry name" value="PROKAR_LIPOPROTEIN"/>
    <property type="match status" value="1"/>
</dbReference>
<feature type="transmembrane region" description="Helical" evidence="1">
    <location>
        <begin position="349"/>
        <end position="370"/>
    </location>
</feature>
<keyword evidence="1" id="KW-0812">Transmembrane</keyword>
<dbReference type="Pfam" id="PF03929">
    <property type="entry name" value="PepSY_TM"/>
    <property type="match status" value="1"/>
</dbReference>